<name>A0A811UIH0_CERCA</name>
<gene>
    <name evidence="2" type="ORF">CCAP1982_LOCUS7549</name>
</gene>
<organism evidence="2 3">
    <name type="scientific">Ceratitis capitata</name>
    <name type="common">Mediterranean fruit fly</name>
    <name type="synonym">Tephritis capitata</name>
    <dbReference type="NCBI Taxonomy" id="7213"/>
    <lineage>
        <taxon>Eukaryota</taxon>
        <taxon>Metazoa</taxon>
        <taxon>Ecdysozoa</taxon>
        <taxon>Arthropoda</taxon>
        <taxon>Hexapoda</taxon>
        <taxon>Insecta</taxon>
        <taxon>Pterygota</taxon>
        <taxon>Neoptera</taxon>
        <taxon>Endopterygota</taxon>
        <taxon>Diptera</taxon>
        <taxon>Brachycera</taxon>
        <taxon>Muscomorpha</taxon>
        <taxon>Tephritoidea</taxon>
        <taxon>Tephritidae</taxon>
        <taxon>Ceratitis</taxon>
        <taxon>Ceratitis</taxon>
    </lineage>
</organism>
<dbReference type="AlphaFoldDB" id="A0A811UIH0"/>
<feature type="non-terminal residue" evidence="2">
    <location>
        <position position="1"/>
    </location>
</feature>
<protein>
    <submittedName>
        <fullName evidence="2">(Mediterranean fruit fly) hypothetical protein</fullName>
    </submittedName>
</protein>
<dbReference type="EMBL" id="CAJHJT010000012">
    <property type="protein sequence ID" value="CAD6999002.1"/>
    <property type="molecule type" value="Genomic_DNA"/>
</dbReference>
<dbReference type="Proteomes" id="UP000606786">
    <property type="component" value="Unassembled WGS sequence"/>
</dbReference>
<accession>A0A811UIH0</accession>
<evidence type="ECO:0000313" key="2">
    <source>
        <dbReference type="EMBL" id="CAD6999002.1"/>
    </source>
</evidence>
<sequence length="98" mass="10504">ILMRLNTTTTDGLCAALRLPGDILRLPRNHLSRNGGNSNLAGNEAAAAAAAKAQKKRDNNLLRSLPRANSCAGRRRSGSGPGLRSVRTYFKCHAAYNM</sequence>
<evidence type="ECO:0000313" key="3">
    <source>
        <dbReference type="Proteomes" id="UP000606786"/>
    </source>
</evidence>
<comment type="caution">
    <text evidence="2">The sequence shown here is derived from an EMBL/GenBank/DDBJ whole genome shotgun (WGS) entry which is preliminary data.</text>
</comment>
<reference evidence="2" key="1">
    <citation type="submission" date="2020-11" db="EMBL/GenBank/DDBJ databases">
        <authorList>
            <person name="Whitehead M."/>
        </authorList>
    </citation>
    <scope>NUCLEOTIDE SEQUENCE</scope>
    <source>
        <strain evidence="2">EGII</strain>
    </source>
</reference>
<proteinExistence type="predicted"/>
<evidence type="ECO:0000256" key="1">
    <source>
        <dbReference type="SAM" id="MobiDB-lite"/>
    </source>
</evidence>
<keyword evidence="3" id="KW-1185">Reference proteome</keyword>
<feature type="region of interest" description="Disordered" evidence="1">
    <location>
        <begin position="46"/>
        <end position="84"/>
    </location>
</feature>